<gene>
    <name evidence="1" type="ORF">PS833_05802</name>
</gene>
<accession>A0A5E7FPK0</accession>
<dbReference type="EMBL" id="CABVHU010000021">
    <property type="protein sequence ID" value="VVO40752.1"/>
    <property type="molecule type" value="Genomic_DNA"/>
</dbReference>
<dbReference type="AlphaFoldDB" id="A0A5E7FPK0"/>
<reference evidence="1 2" key="1">
    <citation type="submission" date="2019-09" db="EMBL/GenBank/DDBJ databases">
        <authorList>
            <person name="Chandra G."/>
            <person name="Truman W A."/>
        </authorList>
    </citation>
    <scope>NUCLEOTIDE SEQUENCE [LARGE SCALE GENOMIC DNA]</scope>
    <source>
        <strain evidence="1">PS833</strain>
    </source>
</reference>
<organism evidence="1 2">
    <name type="scientific">Pseudomonas fluorescens</name>
    <dbReference type="NCBI Taxonomy" id="294"/>
    <lineage>
        <taxon>Bacteria</taxon>
        <taxon>Pseudomonadati</taxon>
        <taxon>Pseudomonadota</taxon>
        <taxon>Gammaproteobacteria</taxon>
        <taxon>Pseudomonadales</taxon>
        <taxon>Pseudomonadaceae</taxon>
        <taxon>Pseudomonas</taxon>
    </lineage>
</organism>
<dbReference type="Proteomes" id="UP000409037">
    <property type="component" value="Unassembled WGS sequence"/>
</dbReference>
<evidence type="ECO:0000313" key="1">
    <source>
        <dbReference type="EMBL" id="VVO40752.1"/>
    </source>
</evidence>
<name>A0A5E7FPK0_PSEFL</name>
<evidence type="ECO:0000313" key="2">
    <source>
        <dbReference type="Proteomes" id="UP000409037"/>
    </source>
</evidence>
<sequence length="47" mass="5482">MSRTRHTCLMATYNEWMNAKIIRRPTSCLTKSSQRTGKHSLVLFLGR</sequence>
<protein>
    <submittedName>
        <fullName evidence="1">Uncharacterized protein</fullName>
    </submittedName>
</protein>
<proteinExistence type="predicted"/>